<dbReference type="InterPro" id="IPR050090">
    <property type="entry name" value="Tyrosine_recombinase_XerCD"/>
</dbReference>
<dbReference type="InterPro" id="IPR013762">
    <property type="entry name" value="Integrase-like_cat_sf"/>
</dbReference>
<dbReference type="SUPFAM" id="SSF56349">
    <property type="entry name" value="DNA breaking-rejoining enzymes"/>
    <property type="match status" value="1"/>
</dbReference>
<protein>
    <recommendedName>
        <fullName evidence="3">Tyr recombinase domain-containing protein</fullName>
    </recommendedName>
</protein>
<sequence length="163" mass="18239">MSLEITQEDFLTLEQVSKLKNHCRDRAASGEKNAVRNWAILHVALDTGLRVSEICSLRIRDIILGEEHGSLIVRDGKGHKKRGVNLGDPLRQHLIKFVAWKEKAAQSIRPSASLFISSRGGGPLTRTAVYRIFKTNACVLGFPSRFSIHSCRHTYASLLYRAS</sequence>
<dbReference type="Pfam" id="PF00589">
    <property type="entry name" value="Phage_integrase"/>
    <property type="match status" value="1"/>
</dbReference>
<dbReference type="PANTHER" id="PTHR30349:SF41">
    <property type="entry name" value="INTEGRASE_RECOMBINASE PROTEIN MJ0367-RELATED"/>
    <property type="match status" value="1"/>
</dbReference>
<dbReference type="Gene3D" id="1.10.443.10">
    <property type="entry name" value="Intergrase catalytic core"/>
    <property type="match status" value="1"/>
</dbReference>
<evidence type="ECO:0000313" key="4">
    <source>
        <dbReference type="EMBL" id="GAG04990.1"/>
    </source>
</evidence>
<dbReference type="GO" id="GO:0015074">
    <property type="term" value="P:DNA integration"/>
    <property type="evidence" value="ECO:0007669"/>
    <property type="project" value="InterPro"/>
</dbReference>
<dbReference type="InterPro" id="IPR011010">
    <property type="entry name" value="DNA_brk_join_enz"/>
</dbReference>
<proteinExistence type="predicted"/>
<name>X0UHF6_9ZZZZ</name>
<dbReference type="InterPro" id="IPR002104">
    <property type="entry name" value="Integrase_catalytic"/>
</dbReference>
<feature type="non-terminal residue" evidence="4">
    <location>
        <position position="163"/>
    </location>
</feature>
<evidence type="ECO:0000256" key="2">
    <source>
        <dbReference type="ARBA" id="ARBA00023172"/>
    </source>
</evidence>
<dbReference type="AlphaFoldDB" id="X0UHF6"/>
<evidence type="ECO:0000256" key="1">
    <source>
        <dbReference type="ARBA" id="ARBA00023125"/>
    </source>
</evidence>
<feature type="domain" description="Tyr recombinase" evidence="3">
    <location>
        <begin position="6"/>
        <end position="163"/>
    </location>
</feature>
<accession>X0UHF6</accession>
<dbReference type="GO" id="GO:0006310">
    <property type="term" value="P:DNA recombination"/>
    <property type="evidence" value="ECO:0007669"/>
    <property type="project" value="UniProtKB-KW"/>
</dbReference>
<comment type="caution">
    <text evidence="4">The sequence shown here is derived from an EMBL/GenBank/DDBJ whole genome shotgun (WGS) entry which is preliminary data.</text>
</comment>
<dbReference type="CDD" id="cd00397">
    <property type="entry name" value="DNA_BRE_C"/>
    <property type="match status" value="1"/>
</dbReference>
<dbReference type="GO" id="GO:0003677">
    <property type="term" value="F:DNA binding"/>
    <property type="evidence" value="ECO:0007669"/>
    <property type="project" value="UniProtKB-KW"/>
</dbReference>
<dbReference type="PANTHER" id="PTHR30349">
    <property type="entry name" value="PHAGE INTEGRASE-RELATED"/>
    <property type="match status" value="1"/>
</dbReference>
<dbReference type="PROSITE" id="PS51898">
    <property type="entry name" value="TYR_RECOMBINASE"/>
    <property type="match status" value="1"/>
</dbReference>
<evidence type="ECO:0000259" key="3">
    <source>
        <dbReference type="PROSITE" id="PS51898"/>
    </source>
</evidence>
<reference evidence="4" key="1">
    <citation type="journal article" date="2014" name="Front. Microbiol.">
        <title>High frequency of phylogenetically diverse reductive dehalogenase-homologous genes in deep subseafloor sedimentary metagenomes.</title>
        <authorList>
            <person name="Kawai M."/>
            <person name="Futagami T."/>
            <person name="Toyoda A."/>
            <person name="Takaki Y."/>
            <person name="Nishi S."/>
            <person name="Hori S."/>
            <person name="Arai W."/>
            <person name="Tsubouchi T."/>
            <person name="Morono Y."/>
            <person name="Uchiyama I."/>
            <person name="Ito T."/>
            <person name="Fujiyama A."/>
            <person name="Inagaki F."/>
            <person name="Takami H."/>
        </authorList>
    </citation>
    <scope>NUCLEOTIDE SEQUENCE</scope>
    <source>
        <strain evidence="4">Expedition CK06-06</strain>
    </source>
</reference>
<keyword evidence="2" id="KW-0233">DNA recombination</keyword>
<dbReference type="EMBL" id="BARS01021557">
    <property type="protein sequence ID" value="GAG04990.1"/>
    <property type="molecule type" value="Genomic_DNA"/>
</dbReference>
<keyword evidence="1" id="KW-0238">DNA-binding</keyword>
<gene>
    <name evidence="4" type="ORF">S01H1_34609</name>
</gene>
<organism evidence="4">
    <name type="scientific">marine sediment metagenome</name>
    <dbReference type="NCBI Taxonomy" id="412755"/>
    <lineage>
        <taxon>unclassified sequences</taxon>
        <taxon>metagenomes</taxon>
        <taxon>ecological metagenomes</taxon>
    </lineage>
</organism>